<evidence type="ECO:0000313" key="2">
    <source>
        <dbReference type="Proteomes" id="UP001165186"/>
    </source>
</evidence>
<proteinExistence type="predicted"/>
<gene>
    <name evidence="1" type="primary">g7603</name>
    <name evidence="1" type="ORF">NpPPO83_00007603</name>
</gene>
<comment type="caution">
    <text evidence="1">The sequence shown here is derived from an EMBL/GenBank/DDBJ whole genome shotgun (WGS) entry which is preliminary data.</text>
</comment>
<evidence type="ECO:0000313" key="1">
    <source>
        <dbReference type="EMBL" id="GME50707.1"/>
    </source>
</evidence>
<keyword evidence="2" id="KW-1185">Reference proteome</keyword>
<organism evidence="1 2">
    <name type="scientific">Neofusicoccum parvum</name>
    <dbReference type="NCBI Taxonomy" id="310453"/>
    <lineage>
        <taxon>Eukaryota</taxon>
        <taxon>Fungi</taxon>
        <taxon>Dikarya</taxon>
        <taxon>Ascomycota</taxon>
        <taxon>Pezizomycotina</taxon>
        <taxon>Dothideomycetes</taxon>
        <taxon>Dothideomycetes incertae sedis</taxon>
        <taxon>Botryosphaeriales</taxon>
        <taxon>Botryosphaeriaceae</taxon>
        <taxon>Neofusicoccum</taxon>
    </lineage>
</organism>
<dbReference type="EMBL" id="BSXG01000167">
    <property type="protein sequence ID" value="GME50707.1"/>
    <property type="molecule type" value="Genomic_DNA"/>
</dbReference>
<reference evidence="1" key="1">
    <citation type="submission" date="2024-09" db="EMBL/GenBank/DDBJ databases">
        <title>Draft Genome Sequences of Neofusicoccum parvum.</title>
        <authorList>
            <person name="Ashida A."/>
            <person name="Camagna M."/>
            <person name="Tanaka A."/>
            <person name="Takemoto D."/>
        </authorList>
    </citation>
    <scope>NUCLEOTIDE SEQUENCE</scope>
    <source>
        <strain evidence="1">PPO83</strain>
    </source>
</reference>
<dbReference type="Proteomes" id="UP001165186">
    <property type="component" value="Unassembled WGS sequence"/>
</dbReference>
<sequence length="123" mass="13385">MATLQDFEASAAPVSDCTAYRLVPEPYGLRPHRIIDDLDSSTGEILPAFFLGVNTTVLPHEPSQPASRRKATSSDESSDTAESDGGLPGFEFHQLGELEDYDDEDLPASMEEMALDLWSSSGY</sequence>
<name>A0ACB5SPG4_9PEZI</name>
<protein>
    <submittedName>
        <fullName evidence="1">Uncharacterized protein</fullName>
    </submittedName>
</protein>
<accession>A0ACB5SPG4</accession>